<evidence type="ECO:0000313" key="1">
    <source>
        <dbReference type="EMBL" id="KAF7342633.1"/>
    </source>
</evidence>
<comment type="caution">
    <text evidence="1">The sequence shown here is derived from an EMBL/GenBank/DDBJ whole genome shotgun (WGS) entry which is preliminary data.</text>
</comment>
<evidence type="ECO:0000313" key="2">
    <source>
        <dbReference type="Proteomes" id="UP000623467"/>
    </source>
</evidence>
<sequence length="318" mass="35585">MSSSLPGELVFADPYLPPELERQIFEIAALSCPKDIPTLMRISRRIKYWVEPLLYRVIVLSPHDLYRYSGVEDARSFPLVTTADLLDHIATKPPSFFGSSVTHFYFDSDIPISTLDAILGVCLGIENLAFAPGTYNAHHQQFLGRLRCLRRLATFLRSLFHGSGAFDFTLPLFCNITHLEIWDNYTAIQAEICTGLVRMPRLTHLALNPVASVVLVLHPHLLGNVRLCAIVFFVRHRPNPTPLDVDDPRFVCIVRDSHFTDWFRGATLGLDFWALADAFIAARRAGKVNASMYCVSQTPAVGIGHQPPLPGFPLVYLG</sequence>
<dbReference type="EMBL" id="JACAZH010000025">
    <property type="protein sequence ID" value="KAF7342633.1"/>
    <property type="molecule type" value="Genomic_DNA"/>
</dbReference>
<accession>A0A8H6XJC8</accession>
<proteinExistence type="predicted"/>
<dbReference type="Proteomes" id="UP000623467">
    <property type="component" value="Unassembled WGS sequence"/>
</dbReference>
<gene>
    <name evidence="1" type="ORF">MSAN_02020100</name>
</gene>
<name>A0A8H6XJC8_9AGAR</name>
<dbReference type="AlphaFoldDB" id="A0A8H6XJC8"/>
<organism evidence="1 2">
    <name type="scientific">Mycena sanguinolenta</name>
    <dbReference type="NCBI Taxonomy" id="230812"/>
    <lineage>
        <taxon>Eukaryota</taxon>
        <taxon>Fungi</taxon>
        <taxon>Dikarya</taxon>
        <taxon>Basidiomycota</taxon>
        <taxon>Agaricomycotina</taxon>
        <taxon>Agaricomycetes</taxon>
        <taxon>Agaricomycetidae</taxon>
        <taxon>Agaricales</taxon>
        <taxon>Marasmiineae</taxon>
        <taxon>Mycenaceae</taxon>
        <taxon>Mycena</taxon>
    </lineage>
</organism>
<reference evidence="1" key="1">
    <citation type="submission" date="2020-05" db="EMBL/GenBank/DDBJ databases">
        <title>Mycena genomes resolve the evolution of fungal bioluminescence.</title>
        <authorList>
            <person name="Tsai I.J."/>
        </authorList>
    </citation>
    <scope>NUCLEOTIDE SEQUENCE</scope>
    <source>
        <strain evidence="1">160909Yilan</strain>
    </source>
</reference>
<keyword evidence="2" id="KW-1185">Reference proteome</keyword>
<dbReference type="OrthoDB" id="3145912at2759"/>
<protein>
    <submittedName>
        <fullName evidence="1">Uncharacterized protein</fullName>
    </submittedName>
</protein>